<organism evidence="2 3">
    <name type="scientific">Glaciihabitans arcticus</name>
    <dbReference type="NCBI Taxonomy" id="2668039"/>
    <lineage>
        <taxon>Bacteria</taxon>
        <taxon>Bacillati</taxon>
        <taxon>Actinomycetota</taxon>
        <taxon>Actinomycetes</taxon>
        <taxon>Micrococcales</taxon>
        <taxon>Microbacteriaceae</taxon>
        <taxon>Glaciihabitans</taxon>
    </lineage>
</organism>
<gene>
    <name evidence="2" type="ORF">EYE40_13750</name>
</gene>
<dbReference type="Proteomes" id="UP000294194">
    <property type="component" value="Unassembled WGS sequence"/>
</dbReference>
<dbReference type="GO" id="GO:0003700">
    <property type="term" value="F:DNA-binding transcription factor activity"/>
    <property type="evidence" value="ECO:0007669"/>
    <property type="project" value="InterPro"/>
</dbReference>
<name>A0A4V2JF75_9MICO</name>
<keyword evidence="3" id="KW-1185">Reference proteome</keyword>
<accession>A0A4V2JF75</accession>
<dbReference type="AlphaFoldDB" id="A0A4V2JF75"/>
<proteinExistence type="predicted"/>
<dbReference type="PANTHER" id="PTHR33164">
    <property type="entry name" value="TRANSCRIPTIONAL REGULATOR, MARR FAMILY"/>
    <property type="match status" value="1"/>
</dbReference>
<reference evidence="3" key="1">
    <citation type="submission" date="2019-02" db="EMBL/GenBank/DDBJ databases">
        <title>Glaciihabitans arcticus sp. nov., a psychrotolerant bacterium isolated from polar soil.</title>
        <authorList>
            <person name="Dahal R.H."/>
        </authorList>
    </citation>
    <scope>NUCLEOTIDE SEQUENCE [LARGE SCALE GENOMIC DNA]</scope>
    <source>
        <strain evidence="3">RP-3-7</strain>
    </source>
</reference>
<dbReference type="Gene3D" id="1.10.10.10">
    <property type="entry name" value="Winged helix-like DNA-binding domain superfamily/Winged helix DNA-binding domain"/>
    <property type="match status" value="1"/>
</dbReference>
<dbReference type="Pfam" id="PF12802">
    <property type="entry name" value="MarR_2"/>
    <property type="match status" value="1"/>
</dbReference>
<evidence type="ECO:0000313" key="2">
    <source>
        <dbReference type="EMBL" id="TBN58369.1"/>
    </source>
</evidence>
<feature type="domain" description="HTH marR-type" evidence="1">
    <location>
        <begin position="1"/>
        <end position="144"/>
    </location>
</feature>
<dbReference type="InterPro" id="IPR039422">
    <property type="entry name" value="MarR/SlyA-like"/>
</dbReference>
<dbReference type="EMBL" id="SISG01000001">
    <property type="protein sequence ID" value="TBN58369.1"/>
    <property type="molecule type" value="Genomic_DNA"/>
</dbReference>
<dbReference type="GO" id="GO:0006950">
    <property type="term" value="P:response to stress"/>
    <property type="evidence" value="ECO:0007669"/>
    <property type="project" value="TreeGrafter"/>
</dbReference>
<dbReference type="PROSITE" id="PS50995">
    <property type="entry name" value="HTH_MARR_2"/>
    <property type="match status" value="1"/>
</dbReference>
<dbReference type="RefSeq" id="WP_130982497.1">
    <property type="nucleotide sequence ID" value="NZ_SISG01000001.1"/>
</dbReference>
<dbReference type="InterPro" id="IPR036388">
    <property type="entry name" value="WH-like_DNA-bd_sf"/>
</dbReference>
<dbReference type="InterPro" id="IPR000835">
    <property type="entry name" value="HTH_MarR-typ"/>
</dbReference>
<dbReference type="InterPro" id="IPR036390">
    <property type="entry name" value="WH_DNA-bd_sf"/>
</dbReference>
<dbReference type="SMART" id="SM00347">
    <property type="entry name" value="HTH_MARR"/>
    <property type="match status" value="1"/>
</dbReference>
<dbReference type="SUPFAM" id="SSF46785">
    <property type="entry name" value="Winged helix' DNA-binding domain"/>
    <property type="match status" value="1"/>
</dbReference>
<evidence type="ECO:0000313" key="3">
    <source>
        <dbReference type="Proteomes" id="UP000294194"/>
    </source>
</evidence>
<dbReference type="PANTHER" id="PTHR33164:SF99">
    <property type="entry name" value="MARR FAMILY REGULATORY PROTEIN"/>
    <property type="match status" value="1"/>
</dbReference>
<comment type="caution">
    <text evidence="2">The sequence shown here is derived from an EMBL/GenBank/DDBJ whole genome shotgun (WGS) entry which is preliminary data.</text>
</comment>
<protein>
    <submittedName>
        <fullName evidence="2">MarR family transcriptional regulator</fullName>
    </submittedName>
</protein>
<sequence>MNSQQLRIWRDFVETGDELRALLASRLLAESDLSTADYSVLLALSEADGRRMRSSELADHVGWERSRLSHHLGRMESRGLVGREKCLTDSRGSEIVLIATGASLFRRASAPHLRAVQELFLDALDEDLLAKVDDVTRALRAHINSR</sequence>
<evidence type="ECO:0000259" key="1">
    <source>
        <dbReference type="PROSITE" id="PS50995"/>
    </source>
</evidence>